<comment type="similarity">
    <text evidence="1">Belongs to the SPATA2 family.</text>
</comment>
<sequence>MVNAYSYSLEQQILQRGSSLVCRDEDLCTQVDQLLRDGDARETHCLGLDPLLEMEESLKASAADSGRAEARGGLQGLAKAFEVVEQAAINLYLGPWRKEYQFVKMYSGTFTHFIKPVLSESQVERLFGLLGYQLSSRHQQLRLQPSRVGRASPDDLLRLACAFFLARRECRLLLAALGKRAGESQWELGVVRERKKGNSLQVTLDNAKRKLDVSEPLFEGEEEVDLYT</sequence>
<dbReference type="InParanoid" id="H3C5D4"/>
<protein>
    <recommendedName>
        <fullName evidence="2">Spermatogenesis-associated protein 2 PUB-like domain-containing protein</fullName>
    </recommendedName>
</protein>
<dbReference type="AlphaFoldDB" id="H3C5D4"/>
<dbReference type="PANTHER" id="PTHR15326">
    <property type="entry name" value="SPERMATOGENESIS-ASSOCIATED PROTEIN 2/TAMOZHENNIC"/>
    <property type="match status" value="1"/>
</dbReference>
<feature type="domain" description="Spermatogenesis-associated protein 2 PUB-like" evidence="2">
    <location>
        <begin position="67"/>
        <end position="198"/>
    </location>
</feature>
<dbReference type="InterPro" id="IPR048839">
    <property type="entry name" value="SPATA2_PUB-like"/>
</dbReference>
<evidence type="ECO:0000313" key="3">
    <source>
        <dbReference type="Ensembl" id="ENSTNIP00000003453.1"/>
    </source>
</evidence>
<dbReference type="Pfam" id="PF21388">
    <property type="entry name" value="SPATA2_PUB-like"/>
    <property type="match status" value="1"/>
</dbReference>
<name>H3C5D4_TETNG</name>
<dbReference type="PANTHER" id="PTHR15326:SF7">
    <property type="entry name" value="SPERMATOGENESIS-ASSOCIATED PROTEIN 2-LIKE PROTEIN"/>
    <property type="match status" value="1"/>
</dbReference>
<dbReference type="Gene3D" id="1.20.58.2190">
    <property type="match status" value="1"/>
</dbReference>
<dbReference type="HOGENOM" id="CLU_106131_0_0_1"/>
<evidence type="ECO:0000259" key="2">
    <source>
        <dbReference type="Pfam" id="PF21388"/>
    </source>
</evidence>
<dbReference type="Proteomes" id="UP000007303">
    <property type="component" value="Unassembled WGS sequence"/>
</dbReference>
<accession>H3C5D4</accession>
<proteinExistence type="inferred from homology"/>
<dbReference type="GeneTree" id="ENSGT00530000063956"/>
<reference evidence="4" key="1">
    <citation type="journal article" date="2004" name="Nature">
        <title>Genome duplication in the teleost fish Tetraodon nigroviridis reveals the early vertebrate proto-karyotype.</title>
        <authorList>
            <person name="Jaillon O."/>
            <person name="Aury J.-M."/>
            <person name="Brunet F."/>
            <person name="Petit J.-L."/>
            <person name="Stange-Thomann N."/>
            <person name="Mauceli E."/>
            <person name="Bouneau L."/>
            <person name="Fischer C."/>
            <person name="Ozouf-Costaz C."/>
            <person name="Bernot A."/>
            <person name="Nicaud S."/>
            <person name="Jaffe D."/>
            <person name="Fisher S."/>
            <person name="Lutfalla G."/>
            <person name="Dossat C."/>
            <person name="Segurens B."/>
            <person name="Dasilva C."/>
            <person name="Salanoubat M."/>
            <person name="Levy M."/>
            <person name="Boudet N."/>
            <person name="Castellano S."/>
            <person name="Anthouard V."/>
            <person name="Jubin C."/>
            <person name="Castelli V."/>
            <person name="Katinka M."/>
            <person name="Vacherie B."/>
            <person name="Biemont C."/>
            <person name="Skalli Z."/>
            <person name="Cattolico L."/>
            <person name="Poulain J."/>
            <person name="De Berardinis V."/>
            <person name="Cruaud C."/>
            <person name="Duprat S."/>
            <person name="Brottier P."/>
            <person name="Coutanceau J.-P."/>
            <person name="Gouzy J."/>
            <person name="Parra G."/>
            <person name="Lardier G."/>
            <person name="Chapple C."/>
            <person name="McKernan K.J."/>
            <person name="McEwan P."/>
            <person name="Bosak S."/>
            <person name="Kellis M."/>
            <person name="Volff J.-N."/>
            <person name="Guigo R."/>
            <person name="Zody M.C."/>
            <person name="Mesirov J."/>
            <person name="Lindblad-Toh K."/>
            <person name="Birren B."/>
            <person name="Nusbaum C."/>
            <person name="Kahn D."/>
            <person name="Robinson-Rechavi M."/>
            <person name="Laudet V."/>
            <person name="Schachter V."/>
            <person name="Quetier F."/>
            <person name="Saurin W."/>
            <person name="Scarpelli C."/>
            <person name="Wincker P."/>
            <person name="Lander E.S."/>
            <person name="Weissenbach J."/>
            <person name="Roest Crollius H."/>
        </authorList>
    </citation>
    <scope>NUCLEOTIDE SEQUENCE [LARGE SCALE GENOMIC DNA]</scope>
</reference>
<dbReference type="GO" id="GO:0005737">
    <property type="term" value="C:cytoplasm"/>
    <property type="evidence" value="ECO:0007669"/>
    <property type="project" value="TreeGrafter"/>
</dbReference>
<keyword evidence="4" id="KW-1185">Reference proteome</keyword>
<evidence type="ECO:0000313" key="4">
    <source>
        <dbReference type="Proteomes" id="UP000007303"/>
    </source>
</evidence>
<dbReference type="Ensembl" id="ENSTNIT00000000577.1">
    <property type="protein sequence ID" value="ENSTNIP00000003453.1"/>
    <property type="gene ID" value="ENSTNIG00000000354.1"/>
</dbReference>
<reference evidence="3" key="3">
    <citation type="submission" date="2025-09" db="UniProtKB">
        <authorList>
            <consortium name="Ensembl"/>
        </authorList>
    </citation>
    <scope>IDENTIFICATION</scope>
</reference>
<dbReference type="OMA" id="FIARCEC"/>
<organism evidence="3 4">
    <name type="scientific">Tetraodon nigroviridis</name>
    <name type="common">Spotted green pufferfish</name>
    <name type="synonym">Chelonodon nigroviridis</name>
    <dbReference type="NCBI Taxonomy" id="99883"/>
    <lineage>
        <taxon>Eukaryota</taxon>
        <taxon>Metazoa</taxon>
        <taxon>Chordata</taxon>
        <taxon>Craniata</taxon>
        <taxon>Vertebrata</taxon>
        <taxon>Euteleostomi</taxon>
        <taxon>Actinopterygii</taxon>
        <taxon>Neopterygii</taxon>
        <taxon>Teleostei</taxon>
        <taxon>Neoteleostei</taxon>
        <taxon>Acanthomorphata</taxon>
        <taxon>Eupercaria</taxon>
        <taxon>Tetraodontiformes</taxon>
        <taxon>Tetradontoidea</taxon>
        <taxon>Tetraodontidae</taxon>
        <taxon>Tetraodon</taxon>
    </lineage>
</organism>
<evidence type="ECO:0000256" key="1">
    <source>
        <dbReference type="ARBA" id="ARBA00038142"/>
    </source>
</evidence>
<reference evidence="3" key="2">
    <citation type="submission" date="2025-08" db="UniProtKB">
        <authorList>
            <consortium name="Ensembl"/>
        </authorList>
    </citation>
    <scope>IDENTIFICATION</scope>
</reference>